<dbReference type="Proteomes" id="UP001341281">
    <property type="component" value="Chromosome 01"/>
</dbReference>
<dbReference type="AlphaFoldDB" id="A0AAQ3SJ86"/>
<protein>
    <submittedName>
        <fullName evidence="1">Uncharacterized protein</fullName>
    </submittedName>
</protein>
<sequence>MAPLGLFNDMVESNKASLETLCDVASLTELRAFSVNDVRSVHSESLCRAIMNMSHLYQKNTKYCHWKHSVCQELFLNLYCGWLEKKRMPEILSSGLHLNNLTKLSLLFSKLYEDSFSSLMVLGGLCYLELVRAYDGKKLFFSALSFPQLRRLGIWSAPHLN</sequence>
<keyword evidence="2" id="KW-1185">Reference proteome</keyword>
<proteinExistence type="predicted"/>
<gene>
    <name evidence="1" type="ORF">U9M48_004648</name>
</gene>
<dbReference type="EMBL" id="CP144745">
    <property type="protein sequence ID" value="WVZ53747.1"/>
    <property type="molecule type" value="Genomic_DNA"/>
</dbReference>
<accession>A0AAQ3SJ86</accession>
<reference evidence="1 2" key="1">
    <citation type="submission" date="2024-02" db="EMBL/GenBank/DDBJ databases">
        <title>High-quality chromosome-scale genome assembly of Pensacola bahiagrass (Paspalum notatum Flugge var. saurae).</title>
        <authorList>
            <person name="Vega J.M."/>
            <person name="Podio M."/>
            <person name="Orjuela J."/>
            <person name="Siena L.A."/>
            <person name="Pessino S.C."/>
            <person name="Combes M.C."/>
            <person name="Mariac C."/>
            <person name="Albertini E."/>
            <person name="Pupilli F."/>
            <person name="Ortiz J.P.A."/>
            <person name="Leblanc O."/>
        </authorList>
    </citation>
    <scope>NUCLEOTIDE SEQUENCE [LARGE SCALE GENOMIC DNA]</scope>
    <source>
        <strain evidence="1">R1</strain>
        <tissue evidence="1">Leaf</tissue>
    </source>
</reference>
<organism evidence="1 2">
    <name type="scientific">Paspalum notatum var. saurae</name>
    <dbReference type="NCBI Taxonomy" id="547442"/>
    <lineage>
        <taxon>Eukaryota</taxon>
        <taxon>Viridiplantae</taxon>
        <taxon>Streptophyta</taxon>
        <taxon>Embryophyta</taxon>
        <taxon>Tracheophyta</taxon>
        <taxon>Spermatophyta</taxon>
        <taxon>Magnoliopsida</taxon>
        <taxon>Liliopsida</taxon>
        <taxon>Poales</taxon>
        <taxon>Poaceae</taxon>
        <taxon>PACMAD clade</taxon>
        <taxon>Panicoideae</taxon>
        <taxon>Andropogonodae</taxon>
        <taxon>Paspaleae</taxon>
        <taxon>Paspalinae</taxon>
        <taxon>Paspalum</taxon>
    </lineage>
</organism>
<evidence type="ECO:0000313" key="1">
    <source>
        <dbReference type="EMBL" id="WVZ53747.1"/>
    </source>
</evidence>
<name>A0AAQ3SJ86_PASNO</name>
<evidence type="ECO:0000313" key="2">
    <source>
        <dbReference type="Proteomes" id="UP001341281"/>
    </source>
</evidence>